<accession>A0A815WZN8</accession>
<keyword evidence="4" id="KW-1185">Reference proteome</keyword>
<evidence type="ECO:0000313" key="3">
    <source>
        <dbReference type="EMBL" id="CAF1548388.1"/>
    </source>
</evidence>
<name>A0A815WZN8_ADIRI</name>
<evidence type="ECO:0000313" key="4">
    <source>
        <dbReference type="Proteomes" id="UP000663828"/>
    </source>
</evidence>
<dbReference type="AlphaFoldDB" id="A0A815WZN8"/>
<feature type="region of interest" description="Disordered" evidence="1">
    <location>
        <begin position="1"/>
        <end position="22"/>
    </location>
</feature>
<comment type="caution">
    <text evidence="3">The sequence shown here is derived from an EMBL/GenBank/DDBJ whole genome shotgun (WGS) entry which is preliminary data.</text>
</comment>
<reference evidence="3" key="1">
    <citation type="submission" date="2021-02" db="EMBL/GenBank/DDBJ databases">
        <authorList>
            <person name="Nowell W R."/>
        </authorList>
    </citation>
    <scope>NUCLEOTIDE SEQUENCE</scope>
</reference>
<dbReference type="Proteomes" id="UP000663828">
    <property type="component" value="Unassembled WGS sequence"/>
</dbReference>
<dbReference type="EMBL" id="CAJNOJ010000348">
    <property type="protein sequence ID" value="CAF1411619.1"/>
    <property type="molecule type" value="Genomic_DNA"/>
</dbReference>
<dbReference type="EMBL" id="CAJNOR010005153">
    <property type="protein sequence ID" value="CAF1548388.1"/>
    <property type="molecule type" value="Genomic_DNA"/>
</dbReference>
<evidence type="ECO:0000313" key="2">
    <source>
        <dbReference type="EMBL" id="CAF1411619.1"/>
    </source>
</evidence>
<proteinExistence type="predicted"/>
<protein>
    <submittedName>
        <fullName evidence="3">Uncharacterized protein</fullName>
    </submittedName>
</protein>
<dbReference type="Proteomes" id="UP000663852">
    <property type="component" value="Unassembled WGS sequence"/>
</dbReference>
<gene>
    <name evidence="2" type="ORF">EDS130_LOCUS36768</name>
    <name evidence="3" type="ORF">XAT740_LOCUS42697</name>
</gene>
<evidence type="ECO:0000256" key="1">
    <source>
        <dbReference type="SAM" id="MobiDB-lite"/>
    </source>
</evidence>
<sequence>MPTHQPPVGEISPNPIQPAPTTSVDIRIPYLTFHPNFRQLGPPKYTDHHFRHNSTNSGICHMRFILLNHIPATLPSHLPFSIIFQQQRPKLHT</sequence>
<organism evidence="3 4">
    <name type="scientific">Adineta ricciae</name>
    <name type="common">Rotifer</name>
    <dbReference type="NCBI Taxonomy" id="249248"/>
    <lineage>
        <taxon>Eukaryota</taxon>
        <taxon>Metazoa</taxon>
        <taxon>Spiralia</taxon>
        <taxon>Gnathifera</taxon>
        <taxon>Rotifera</taxon>
        <taxon>Eurotatoria</taxon>
        <taxon>Bdelloidea</taxon>
        <taxon>Adinetida</taxon>
        <taxon>Adinetidae</taxon>
        <taxon>Adineta</taxon>
    </lineage>
</organism>